<dbReference type="EMBL" id="AQGS01000003">
    <property type="protein sequence ID" value="EPS45716.1"/>
    <property type="molecule type" value="Genomic_DNA"/>
</dbReference>
<proteinExistence type="predicted"/>
<dbReference type="OrthoDB" id="5405459at2759"/>
<dbReference type="STRING" id="1284197.S8AXL5"/>
<evidence type="ECO:0000313" key="2">
    <source>
        <dbReference type="EMBL" id="EPS45716.1"/>
    </source>
</evidence>
<accession>S8AXL5</accession>
<name>S8AXL5_DACHA</name>
<keyword evidence="1" id="KW-1133">Transmembrane helix</keyword>
<reference evidence="2 3" key="1">
    <citation type="journal article" date="2013" name="PLoS Genet.">
        <title>Genomic mechanisms accounting for the adaptation to parasitism in nematode-trapping fungi.</title>
        <authorList>
            <person name="Meerupati T."/>
            <person name="Andersson K.M."/>
            <person name="Friman E."/>
            <person name="Kumar D."/>
            <person name="Tunlid A."/>
            <person name="Ahren D."/>
        </authorList>
    </citation>
    <scope>NUCLEOTIDE SEQUENCE [LARGE SCALE GENOMIC DNA]</scope>
    <source>
        <strain evidence="2 3">CBS 200.50</strain>
    </source>
</reference>
<protein>
    <submittedName>
        <fullName evidence="2">Uncharacterized protein</fullName>
    </submittedName>
</protein>
<reference evidence="3" key="2">
    <citation type="submission" date="2013-04" db="EMBL/GenBank/DDBJ databases">
        <title>Genomic mechanisms accounting for the adaptation to parasitism in nematode-trapping fungi.</title>
        <authorList>
            <person name="Ahren D.G."/>
        </authorList>
    </citation>
    <scope>NUCLEOTIDE SEQUENCE [LARGE SCALE GENOMIC DNA]</scope>
    <source>
        <strain evidence="3">CBS 200.50</strain>
    </source>
</reference>
<evidence type="ECO:0000313" key="3">
    <source>
        <dbReference type="Proteomes" id="UP000015100"/>
    </source>
</evidence>
<keyword evidence="3" id="KW-1185">Reference proteome</keyword>
<dbReference type="AlphaFoldDB" id="S8AXL5"/>
<dbReference type="Proteomes" id="UP000015100">
    <property type="component" value="Unassembled WGS sequence"/>
</dbReference>
<sequence>MVKRSGQTYENTVASRQRDGYASWQAQGQDIDYPDISEKNFETRHVHANEIPKRVPLPGLRYTIPMPPTPRPFDTPNNNRWLDAVSTMISDALWIVFSFSRKLLTLVIALAIAAGVTWGTVVVFRAFAMQKICGLPLIHTTGICAYGFQKPQVPDFKNVYKTQSKLADVQRISAQSAALPSALKDGKMAMADIEIAIANSNIPGKEEMARHLNDFMRLAQPSIQSLMRYHADTNQAVDFALGLNHWARRSLQTIETKRASTVSRSMGAVVAYISGQSDVGAIQKVYLQYTKELRGEMVSIIKQGESLYEDLYRLQDKLKTVAISINREQGTAVEQREEMDTFWAWLFQMHREELGQVEGQLRLMSGLMGNINLARKITEDSTNKLVSINVEVESLWKALARPGAQLSLDDADIGYCISQIGTVINALESGQKRLAQEKQKYIS</sequence>
<gene>
    <name evidence="2" type="ORF">H072_177</name>
</gene>
<comment type="caution">
    <text evidence="2">The sequence shown here is derived from an EMBL/GenBank/DDBJ whole genome shotgun (WGS) entry which is preliminary data.</text>
</comment>
<keyword evidence="1" id="KW-0812">Transmembrane</keyword>
<dbReference type="OMA" id="ANEIPKR"/>
<keyword evidence="1" id="KW-0472">Membrane</keyword>
<dbReference type="HOGENOM" id="CLU_618231_0_0_1"/>
<evidence type="ECO:0000256" key="1">
    <source>
        <dbReference type="SAM" id="Phobius"/>
    </source>
</evidence>
<organism evidence="2 3">
    <name type="scientific">Dactylellina haptotyla (strain CBS 200.50)</name>
    <name type="common">Nematode-trapping fungus</name>
    <name type="synonym">Monacrosporium haptotylum</name>
    <dbReference type="NCBI Taxonomy" id="1284197"/>
    <lineage>
        <taxon>Eukaryota</taxon>
        <taxon>Fungi</taxon>
        <taxon>Dikarya</taxon>
        <taxon>Ascomycota</taxon>
        <taxon>Pezizomycotina</taxon>
        <taxon>Orbiliomycetes</taxon>
        <taxon>Orbiliales</taxon>
        <taxon>Orbiliaceae</taxon>
        <taxon>Dactylellina</taxon>
    </lineage>
</organism>
<feature type="transmembrane region" description="Helical" evidence="1">
    <location>
        <begin position="103"/>
        <end position="128"/>
    </location>
</feature>